<dbReference type="GO" id="GO:0000166">
    <property type="term" value="F:nucleotide binding"/>
    <property type="evidence" value="ECO:0007669"/>
    <property type="project" value="InterPro"/>
</dbReference>
<dbReference type="Proteomes" id="UP000320216">
    <property type="component" value="Chromosome"/>
</dbReference>
<dbReference type="InterPro" id="IPR050984">
    <property type="entry name" value="Gfo/Idh/MocA_domain"/>
</dbReference>
<dbReference type="InterPro" id="IPR036291">
    <property type="entry name" value="NAD(P)-bd_dom_sf"/>
</dbReference>
<feature type="domain" description="GFO/IDH/MocA-like oxidoreductase" evidence="5">
    <location>
        <begin position="131"/>
        <end position="246"/>
    </location>
</feature>
<evidence type="ECO:0000256" key="1">
    <source>
        <dbReference type="ARBA" id="ARBA00010928"/>
    </source>
</evidence>
<dbReference type="SUPFAM" id="SSF51735">
    <property type="entry name" value="NAD(P)-binding Rossmann-fold domains"/>
    <property type="match status" value="1"/>
</dbReference>
<keyword evidence="7" id="KW-1185">Reference proteome</keyword>
<proteinExistence type="inferred from homology"/>
<dbReference type="SUPFAM" id="SSF55347">
    <property type="entry name" value="Glyceraldehyde-3-phosphate dehydrogenase-like, C-terminal domain"/>
    <property type="match status" value="1"/>
</dbReference>
<evidence type="ECO:0000313" key="6">
    <source>
        <dbReference type="EMBL" id="QDZ16363.1"/>
    </source>
</evidence>
<protein>
    <submittedName>
        <fullName evidence="6">Gfo/Idh/MocA family oxidoreductase</fullName>
    </submittedName>
</protein>
<dbReference type="Pfam" id="PF01408">
    <property type="entry name" value="GFO_IDH_MocA"/>
    <property type="match status" value="1"/>
</dbReference>
<dbReference type="Gene3D" id="3.40.50.720">
    <property type="entry name" value="NAD(P)-binding Rossmann-like Domain"/>
    <property type="match status" value="1"/>
</dbReference>
<dbReference type="KEGG" id="huw:FPZ11_17825"/>
<keyword evidence="2" id="KW-0560">Oxidoreductase</keyword>
<comment type="similarity">
    <text evidence="1">Belongs to the Gfo/Idh/MocA family.</text>
</comment>
<evidence type="ECO:0000259" key="5">
    <source>
        <dbReference type="Pfam" id="PF22725"/>
    </source>
</evidence>
<dbReference type="Gene3D" id="3.30.360.10">
    <property type="entry name" value="Dihydrodipicolinate Reductase, domain 2"/>
    <property type="match status" value="1"/>
</dbReference>
<dbReference type="OrthoDB" id="9815825at2"/>
<dbReference type="AlphaFoldDB" id="A0A5B8M7G1"/>
<accession>A0A5B8M7G1</accession>
<evidence type="ECO:0000256" key="2">
    <source>
        <dbReference type="ARBA" id="ARBA00023002"/>
    </source>
</evidence>
<keyword evidence="3" id="KW-0520">NAD</keyword>
<dbReference type="GO" id="GO:0016491">
    <property type="term" value="F:oxidoreductase activity"/>
    <property type="evidence" value="ECO:0007669"/>
    <property type="project" value="UniProtKB-KW"/>
</dbReference>
<dbReference type="RefSeq" id="WP_146322367.1">
    <property type="nucleotide sequence ID" value="NZ_CP042305.1"/>
</dbReference>
<reference evidence="6 7" key="1">
    <citation type="submission" date="2019-07" db="EMBL/GenBank/DDBJ databases">
        <title>Full genome sequence of Humibacter sp. WJ7-1.</title>
        <authorList>
            <person name="Im W.-T."/>
        </authorList>
    </citation>
    <scope>NUCLEOTIDE SEQUENCE [LARGE SCALE GENOMIC DNA]</scope>
    <source>
        <strain evidence="6 7">WJ7-1</strain>
    </source>
</reference>
<evidence type="ECO:0000313" key="7">
    <source>
        <dbReference type="Proteomes" id="UP000320216"/>
    </source>
</evidence>
<evidence type="ECO:0000256" key="3">
    <source>
        <dbReference type="ARBA" id="ARBA00023027"/>
    </source>
</evidence>
<feature type="domain" description="Gfo/Idh/MocA-like oxidoreductase N-terminal" evidence="4">
    <location>
        <begin position="5"/>
        <end position="120"/>
    </location>
</feature>
<dbReference type="InterPro" id="IPR055170">
    <property type="entry name" value="GFO_IDH_MocA-like_dom"/>
</dbReference>
<dbReference type="PANTHER" id="PTHR22604:SF105">
    <property type="entry name" value="TRANS-1,2-DIHYDROBENZENE-1,2-DIOL DEHYDROGENASE"/>
    <property type="match status" value="1"/>
</dbReference>
<dbReference type="EMBL" id="CP042305">
    <property type="protein sequence ID" value="QDZ16363.1"/>
    <property type="molecule type" value="Genomic_DNA"/>
</dbReference>
<evidence type="ECO:0000259" key="4">
    <source>
        <dbReference type="Pfam" id="PF01408"/>
    </source>
</evidence>
<dbReference type="Pfam" id="PF22725">
    <property type="entry name" value="GFO_IDH_MocA_C3"/>
    <property type="match status" value="1"/>
</dbReference>
<dbReference type="PANTHER" id="PTHR22604">
    <property type="entry name" value="OXIDOREDUCTASES"/>
    <property type="match status" value="1"/>
</dbReference>
<name>A0A5B8M7G1_9MICO</name>
<dbReference type="InterPro" id="IPR000683">
    <property type="entry name" value="Gfo/Idh/MocA-like_OxRdtase_N"/>
</dbReference>
<organism evidence="6 7">
    <name type="scientific">Humibacter ginsenosidimutans</name>
    <dbReference type="NCBI Taxonomy" id="2599293"/>
    <lineage>
        <taxon>Bacteria</taxon>
        <taxon>Bacillati</taxon>
        <taxon>Actinomycetota</taxon>
        <taxon>Actinomycetes</taxon>
        <taxon>Micrococcales</taxon>
        <taxon>Microbacteriaceae</taxon>
        <taxon>Humibacter</taxon>
    </lineage>
</organism>
<gene>
    <name evidence="6" type="ORF">FPZ11_17825</name>
</gene>
<sequence length="327" mass="35352">MSDIGWGILGTGGIAHTFAKDLIDDGHIVAAVGSRSQGSADAFADEFGIPVAHGSYDDLVADDDVDVVYIATPHPAHADNAELALNAGKHVLIEKPFTLNAAEAQRVVDLAGDRDLVVMEAMWTRFLPHVERIRDLVNRGILGEVREFAADHMQLLSSDPGHRINALELGGGALLDLGIYPVSFASMLFGTPEQVEASARFGATGADAATAAVFRYGDAALAAVRCALDLRGTNTATITGTRARIEIDSVWYAPTNFRVVAHEGHLMEEYKSRVFGRGMQFQAREIERLIEEGLTASDIMPPEESVSIMRTLDDIRARIGLVYPQER</sequence>